<reference evidence="2" key="1">
    <citation type="submission" date="2016-10" db="EMBL/GenBank/DDBJ databases">
        <authorList>
            <person name="Varghese N."/>
            <person name="Submissions S."/>
        </authorList>
    </citation>
    <scope>NUCLEOTIDE SEQUENCE [LARGE SCALE GENOMIC DNA]</scope>
    <source>
        <strain evidence="2">CGMCC 4.5579</strain>
    </source>
</reference>
<dbReference type="InterPro" id="IPR006764">
    <property type="entry name" value="SAM_dep_MeTrfase_SAV2177_type"/>
</dbReference>
<dbReference type="InterPro" id="IPR029063">
    <property type="entry name" value="SAM-dependent_MTases_sf"/>
</dbReference>
<dbReference type="AlphaFoldDB" id="A0A1I5UNL4"/>
<protein>
    <submittedName>
        <fullName evidence="1">S-adenosyl methyltransferase</fullName>
    </submittedName>
</protein>
<accession>A0A1I5UNL4</accession>
<dbReference type="PIRSF" id="PIRSF017393">
    <property type="entry name" value="MTase_SAV2177"/>
    <property type="match status" value="1"/>
</dbReference>
<evidence type="ECO:0000313" key="1">
    <source>
        <dbReference type="EMBL" id="SFP96845.1"/>
    </source>
</evidence>
<dbReference type="RefSeq" id="WP_092530458.1">
    <property type="nucleotide sequence ID" value="NZ_FOWW01000004.1"/>
</dbReference>
<organism evidence="1 2">
    <name type="scientific">Amycolatopsis arida</name>
    <dbReference type="NCBI Taxonomy" id="587909"/>
    <lineage>
        <taxon>Bacteria</taxon>
        <taxon>Bacillati</taxon>
        <taxon>Actinomycetota</taxon>
        <taxon>Actinomycetes</taxon>
        <taxon>Pseudonocardiales</taxon>
        <taxon>Pseudonocardiaceae</taxon>
        <taxon>Amycolatopsis</taxon>
    </lineage>
</organism>
<sequence>MSDEQRPVYVPQGVDLEKPNAARTYDWYLGGTTNWAVDREFGKQVLQAFPSLKPLARINREFLRRAVRYCAAQGIHQFLDIGSGVPTAGNVHEVAEEVDPTSRVVYVDNEPVAVAHSKVLLEQRGDPRRHATINADLRDPEHLWNEATATGVLDPNEPMALLMVAVLHFIPPGAGAEEAVARYKELLPSGSYLVVSHATNDGVPPHLAAELGAAEERYKRANTPVGYRTREQFSAFFDGFELVEPGVVWFPEWHLDDVDSELSAEWAHDPPSSCGFVGVARKP</sequence>
<dbReference type="EMBL" id="FOWW01000004">
    <property type="protein sequence ID" value="SFP96845.1"/>
    <property type="molecule type" value="Genomic_DNA"/>
</dbReference>
<proteinExistence type="predicted"/>
<dbReference type="OrthoDB" id="3514105at2"/>
<dbReference type="Pfam" id="PF04672">
    <property type="entry name" value="Methyltransf_19"/>
    <property type="match status" value="1"/>
</dbReference>
<keyword evidence="1" id="KW-0808">Transferase</keyword>
<dbReference type="SUPFAM" id="SSF53335">
    <property type="entry name" value="S-adenosyl-L-methionine-dependent methyltransferases"/>
    <property type="match status" value="1"/>
</dbReference>
<dbReference type="Proteomes" id="UP000198727">
    <property type="component" value="Unassembled WGS sequence"/>
</dbReference>
<dbReference type="STRING" id="587909.SAMN05421810_10450"/>
<keyword evidence="2" id="KW-1185">Reference proteome</keyword>
<keyword evidence="1" id="KW-0489">Methyltransferase</keyword>
<dbReference type="GO" id="GO:0032259">
    <property type="term" value="P:methylation"/>
    <property type="evidence" value="ECO:0007669"/>
    <property type="project" value="UniProtKB-KW"/>
</dbReference>
<evidence type="ECO:0000313" key="2">
    <source>
        <dbReference type="Proteomes" id="UP000198727"/>
    </source>
</evidence>
<dbReference type="Gene3D" id="3.40.50.150">
    <property type="entry name" value="Vaccinia Virus protein VP39"/>
    <property type="match status" value="1"/>
</dbReference>
<name>A0A1I5UNL4_9PSEU</name>
<dbReference type="GO" id="GO:0008168">
    <property type="term" value="F:methyltransferase activity"/>
    <property type="evidence" value="ECO:0007669"/>
    <property type="project" value="UniProtKB-KW"/>
</dbReference>
<gene>
    <name evidence="1" type="ORF">SAMN05421810_10450</name>
</gene>